<feature type="domain" description="TonB-dependent receptor plug" evidence="23">
    <location>
        <begin position="78"/>
        <end position="185"/>
    </location>
</feature>
<dbReference type="GO" id="GO:0015675">
    <property type="term" value="P:nickel cation transport"/>
    <property type="evidence" value="ECO:0007669"/>
    <property type="project" value="UniProtKB-KW"/>
</dbReference>
<dbReference type="InterPro" id="IPR000531">
    <property type="entry name" value="Beta-barrel_TonB"/>
</dbReference>
<evidence type="ECO:0000259" key="22">
    <source>
        <dbReference type="Pfam" id="PF00593"/>
    </source>
</evidence>
<dbReference type="PANTHER" id="PTHR32552">
    <property type="entry name" value="FERRICHROME IRON RECEPTOR-RELATED"/>
    <property type="match status" value="1"/>
</dbReference>
<evidence type="ECO:0000256" key="13">
    <source>
        <dbReference type="ARBA" id="ARBA00023112"/>
    </source>
</evidence>
<keyword evidence="11" id="KW-0406">Ion transport</keyword>
<keyword evidence="7 19" id="KW-0812">Transmembrane</keyword>
<evidence type="ECO:0000256" key="6">
    <source>
        <dbReference type="ARBA" id="ARBA00022596"/>
    </source>
</evidence>
<keyword evidence="6" id="KW-0533">Nickel</keyword>
<dbReference type="InterPro" id="IPR036942">
    <property type="entry name" value="Beta-barrel_TonB_sf"/>
</dbReference>
<keyword evidence="9" id="KW-0862">Zinc</keyword>
<evidence type="ECO:0000256" key="4">
    <source>
        <dbReference type="ARBA" id="ARBA00022452"/>
    </source>
</evidence>
<dbReference type="EMBL" id="LR590482">
    <property type="protein sequence ID" value="VTR02195.1"/>
    <property type="molecule type" value="Genomic_DNA"/>
</dbReference>
<sequence length="734" mass="80163">MENRCTFIGGVSFALVLGLSPRVLLAEEPVKAVASELGSGAVVLDDIQIDATQVTQDDEIEGVVARQSAAGTKTDTDIAEVPQSISVVGRTQMDQQKAQTVAEALKYTPGVFADSRADGLFDGLFIRGFGGFGGLANFSKLLDGLPLQSGQYLATPAVDSYLLDRIDVLKGPASVLYGQASPGGVVNMVSKRPTDTPLHEVEVQTGSRGREQIATDHSGPIDDQGIWSYRITALTKKADTQINHTQEQRVAVAPSLTWRPNDDTSLTLLASYQKDPSSYYTGWVPAQGSVSGSATGKISRHFNPGEPSVDAYDREQTLFGYEFSHRFNDMWSFKQNTRYMDLNSEYKGFMVNYVNPYSSTTAGELNRLADHSIEKQQTFSVDNQLEANVDTGPFQHKVLIGLEYDRAQSSMRFGRSYDVSGINYVNPVYAQSAALPALTSHTVQKPEQTGLYLQDQIKWDQWTFLAGLRQDWAKTRTEDKVAGTNSHQSDQALTGRVGVVYAFDNGISPYASYSNSFEPVVGTDAQGQAFKPTKGEQYEVGIKYQPVGWDSFITLSAFQIKQENVRTTDPGNAFYYVQTGEVRVRGAELEGRANLTDQISLLAGYSILDPEVTKDTTKSNEGNRPVSVPLSQASAWVDYAFRGTFDGLTSGVGLRHIGKSYGDTNNDISVDAYTLVDAALRYDLNKASTALKGWSVAVNVNNLNDKHYVASCFSAGGCFYGAERTTLASLKYSW</sequence>
<dbReference type="Proteomes" id="UP000306562">
    <property type="component" value="Chromosome"/>
</dbReference>
<evidence type="ECO:0000256" key="16">
    <source>
        <dbReference type="ARBA" id="ARBA00023237"/>
    </source>
</evidence>
<dbReference type="FunFam" id="2.170.130.10:FF:000001">
    <property type="entry name" value="Catecholate siderophore TonB-dependent receptor"/>
    <property type="match status" value="1"/>
</dbReference>
<dbReference type="InterPro" id="IPR010105">
    <property type="entry name" value="TonB_sidphr_rcpt"/>
</dbReference>
<keyword evidence="13" id="KW-0921">Nickel transport</keyword>
<dbReference type="GO" id="GO:0038023">
    <property type="term" value="F:signaling receptor activity"/>
    <property type="evidence" value="ECO:0007669"/>
    <property type="project" value="InterPro"/>
</dbReference>
<keyword evidence="8" id="KW-0732">Signal</keyword>
<evidence type="ECO:0000256" key="3">
    <source>
        <dbReference type="ARBA" id="ARBA00022448"/>
    </source>
</evidence>
<keyword evidence="3 19" id="KW-0813">Transport</keyword>
<evidence type="ECO:0000313" key="25">
    <source>
        <dbReference type="Proteomes" id="UP000306562"/>
    </source>
</evidence>
<keyword evidence="12 20" id="KW-0798">TonB box</keyword>
<keyword evidence="4 19" id="KW-1134">Transmembrane beta strand</keyword>
<evidence type="ECO:0000313" key="24">
    <source>
        <dbReference type="EMBL" id="VTR02195.1"/>
    </source>
</evidence>
<evidence type="ECO:0000256" key="21">
    <source>
        <dbReference type="SAM" id="MobiDB-lite"/>
    </source>
</evidence>
<evidence type="ECO:0000256" key="12">
    <source>
        <dbReference type="ARBA" id="ARBA00023077"/>
    </source>
</evidence>
<dbReference type="GO" id="GO:0015344">
    <property type="term" value="F:siderophore uptake transmembrane transporter activity"/>
    <property type="evidence" value="ECO:0007669"/>
    <property type="project" value="TreeGrafter"/>
</dbReference>
<evidence type="ECO:0000259" key="23">
    <source>
        <dbReference type="Pfam" id="PF07715"/>
    </source>
</evidence>
<name>A0AAX3I9J6_9PSED</name>
<evidence type="ECO:0000256" key="10">
    <source>
        <dbReference type="ARBA" id="ARBA00023004"/>
    </source>
</evidence>
<comment type="function">
    <text evidence="17">Transports the metallophore pseudopaline, which is involved in the acquisition of nickel and zinc, and thus enables bacterial growth inside the host, where metal access is limited. Is probably involved in the import of pseudopaline-metal complexes.</text>
</comment>
<dbReference type="Pfam" id="PF00593">
    <property type="entry name" value="TonB_dep_Rec_b-barrel"/>
    <property type="match status" value="1"/>
</dbReference>
<evidence type="ECO:0000256" key="7">
    <source>
        <dbReference type="ARBA" id="ARBA00022692"/>
    </source>
</evidence>
<evidence type="ECO:0000256" key="2">
    <source>
        <dbReference type="ARBA" id="ARBA00009810"/>
    </source>
</evidence>
<evidence type="ECO:0000256" key="1">
    <source>
        <dbReference type="ARBA" id="ARBA00004571"/>
    </source>
</evidence>
<reference evidence="24 25" key="1">
    <citation type="submission" date="2019-05" db="EMBL/GenBank/DDBJ databases">
        <authorList>
            <consortium name="Pathogen Informatics"/>
        </authorList>
    </citation>
    <scope>NUCLEOTIDE SEQUENCE [LARGE SCALE GENOMIC DNA]</scope>
    <source>
        <strain evidence="24 25">NCTC10696</strain>
    </source>
</reference>
<evidence type="ECO:0000256" key="18">
    <source>
        <dbReference type="ARBA" id="ARBA00072467"/>
    </source>
</evidence>
<keyword evidence="5" id="KW-0410">Iron transport</keyword>
<feature type="region of interest" description="Disordered" evidence="21">
    <location>
        <begin position="196"/>
        <end position="217"/>
    </location>
</feature>
<evidence type="ECO:0000256" key="15">
    <source>
        <dbReference type="ARBA" id="ARBA00023170"/>
    </source>
</evidence>
<dbReference type="Gene3D" id="2.40.170.20">
    <property type="entry name" value="TonB-dependent receptor, beta-barrel domain"/>
    <property type="match status" value="1"/>
</dbReference>
<gene>
    <name evidence="24" type="primary">fct1</name>
    <name evidence="24" type="ORF">NCTC10696_03787</name>
</gene>
<dbReference type="InterPro" id="IPR039426">
    <property type="entry name" value="TonB-dep_rcpt-like"/>
</dbReference>
<dbReference type="CDD" id="cd01347">
    <property type="entry name" value="ligand_gated_channel"/>
    <property type="match status" value="1"/>
</dbReference>
<dbReference type="SUPFAM" id="SSF56935">
    <property type="entry name" value="Porins"/>
    <property type="match status" value="1"/>
</dbReference>
<feature type="compositionally biased region" description="Basic and acidic residues" evidence="21">
    <location>
        <begin position="196"/>
        <end position="214"/>
    </location>
</feature>
<dbReference type="GO" id="GO:0006829">
    <property type="term" value="P:zinc ion transport"/>
    <property type="evidence" value="ECO:0007669"/>
    <property type="project" value="UniProtKB-KW"/>
</dbReference>
<keyword evidence="16 19" id="KW-0998">Cell outer membrane</keyword>
<dbReference type="Gene3D" id="2.170.130.10">
    <property type="entry name" value="TonB-dependent receptor, plug domain"/>
    <property type="match status" value="1"/>
</dbReference>
<evidence type="ECO:0000256" key="20">
    <source>
        <dbReference type="RuleBase" id="RU003357"/>
    </source>
</evidence>
<keyword evidence="10" id="KW-0408">Iron</keyword>
<dbReference type="FunFam" id="2.40.170.20:FF:000005">
    <property type="entry name" value="TonB-dependent siderophore receptor"/>
    <property type="match status" value="1"/>
</dbReference>
<comment type="subcellular location">
    <subcellularLocation>
        <location evidence="1 19">Cell outer membrane</location>
        <topology evidence="1 19">Multi-pass membrane protein</topology>
    </subcellularLocation>
</comment>
<dbReference type="GO" id="GO:0009279">
    <property type="term" value="C:cell outer membrane"/>
    <property type="evidence" value="ECO:0007669"/>
    <property type="project" value="UniProtKB-SubCell"/>
</dbReference>
<keyword evidence="15 24" id="KW-0675">Receptor</keyword>
<dbReference type="PANTHER" id="PTHR32552:SF68">
    <property type="entry name" value="FERRICHROME OUTER MEMBRANE TRANSPORTER_PHAGE RECEPTOR"/>
    <property type="match status" value="1"/>
</dbReference>
<evidence type="ECO:0000256" key="5">
    <source>
        <dbReference type="ARBA" id="ARBA00022496"/>
    </source>
</evidence>
<feature type="domain" description="TonB-dependent receptor-like beta-barrel" evidence="22">
    <location>
        <begin position="257"/>
        <end position="703"/>
    </location>
</feature>
<evidence type="ECO:0000256" key="19">
    <source>
        <dbReference type="PROSITE-ProRule" id="PRU01360"/>
    </source>
</evidence>
<comment type="similarity">
    <text evidence="2 19 20">Belongs to the TonB-dependent receptor family.</text>
</comment>
<evidence type="ECO:0000256" key="17">
    <source>
        <dbReference type="ARBA" id="ARBA00056786"/>
    </source>
</evidence>
<dbReference type="AlphaFoldDB" id="A0AAX3I9J6"/>
<keyword evidence="14 19" id="KW-0472">Membrane</keyword>
<evidence type="ECO:0000256" key="9">
    <source>
        <dbReference type="ARBA" id="ARBA00022906"/>
    </source>
</evidence>
<dbReference type="GO" id="GO:0015891">
    <property type="term" value="P:siderophore transport"/>
    <property type="evidence" value="ECO:0007669"/>
    <property type="project" value="InterPro"/>
</dbReference>
<dbReference type="InterPro" id="IPR037066">
    <property type="entry name" value="Plug_dom_sf"/>
</dbReference>
<dbReference type="RefSeq" id="WP_082636664.1">
    <property type="nucleotide sequence ID" value="NZ_CBCSGQ010000015.1"/>
</dbReference>
<keyword evidence="9" id="KW-0864">Zinc transport</keyword>
<evidence type="ECO:0000256" key="8">
    <source>
        <dbReference type="ARBA" id="ARBA00022729"/>
    </source>
</evidence>
<evidence type="ECO:0000256" key="11">
    <source>
        <dbReference type="ARBA" id="ARBA00023065"/>
    </source>
</evidence>
<dbReference type="NCBIfam" id="TIGR01783">
    <property type="entry name" value="TonB-siderophor"/>
    <property type="match status" value="1"/>
</dbReference>
<dbReference type="PROSITE" id="PS52016">
    <property type="entry name" value="TONB_DEPENDENT_REC_3"/>
    <property type="match status" value="1"/>
</dbReference>
<accession>A0AAX3I9J6</accession>
<evidence type="ECO:0000256" key="14">
    <source>
        <dbReference type="ARBA" id="ARBA00023136"/>
    </source>
</evidence>
<protein>
    <recommendedName>
        <fullName evidence="18">Metal-pseudopaline receptor CntO</fullName>
    </recommendedName>
</protein>
<dbReference type="InterPro" id="IPR012910">
    <property type="entry name" value="Plug_dom"/>
</dbReference>
<dbReference type="Pfam" id="PF07715">
    <property type="entry name" value="Plug"/>
    <property type="match status" value="1"/>
</dbReference>
<organism evidence="24 25">
    <name type="scientific">Pseudomonas synxantha</name>
    <dbReference type="NCBI Taxonomy" id="47883"/>
    <lineage>
        <taxon>Bacteria</taxon>
        <taxon>Pseudomonadati</taxon>
        <taxon>Pseudomonadota</taxon>
        <taxon>Gammaproteobacteria</taxon>
        <taxon>Pseudomonadales</taxon>
        <taxon>Pseudomonadaceae</taxon>
        <taxon>Pseudomonas</taxon>
    </lineage>
</organism>
<proteinExistence type="inferred from homology"/>